<keyword evidence="5 8" id="KW-0812">Transmembrane</keyword>
<evidence type="ECO:0000313" key="10">
    <source>
        <dbReference type="EMBL" id="KKB41746.1"/>
    </source>
</evidence>
<keyword evidence="6 8" id="KW-1133">Transmembrane helix</keyword>
<feature type="transmembrane region" description="Helical" evidence="8">
    <location>
        <begin position="58"/>
        <end position="77"/>
    </location>
</feature>
<feature type="transmembrane region" description="Helical" evidence="8">
    <location>
        <begin position="111"/>
        <end position="132"/>
    </location>
</feature>
<dbReference type="InterPro" id="IPR020846">
    <property type="entry name" value="MFS_dom"/>
</dbReference>
<dbReference type="RefSeq" id="WP_046133104.1">
    <property type="nucleotide sequence ID" value="NZ_JWIR02000019.1"/>
</dbReference>
<dbReference type="Pfam" id="PF07690">
    <property type="entry name" value="MFS_1"/>
    <property type="match status" value="1"/>
</dbReference>
<dbReference type="CDD" id="cd17324">
    <property type="entry name" value="MFS_NepI_like"/>
    <property type="match status" value="1"/>
</dbReference>
<comment type="similarity">
    <text evidence="2">Belongs to the major facilitator superfamily.</text>
</comment>
<feature type="transmembrane region" description="Helical" evidence="8">
    <location>
        <begin position="220"/>
        <end position="239"/>
    </location>
</feature>
<dbReference type="OrthoDB" id="9781156at2"/>
<keyword evidence="4" id="KW-1003">Cell membrane</keyword>
<proteinExistence type="inferred from homology"/>
<keyword evidence="11" id="KW-1185">Reference proteome</keyword>
<dbReference type="PANTHER" id="PTHR43271">
    <property type="entry name" value="BLL2771 PROTEIN"/>
    <property type="match status" value="1"/>
</dbReference>
<dbReference type="GO" id="GO:0022857">
    <property type="term" value="F:transmembrane transporter activity"/>
    <property type="evidence" value="ECO:0007669"/>
    <property type="project" value="InterPro"/>
</dbReference>
<dbReference type="EMBL" id="JWIR02000019">
    <property type="protein sequence ID" value="KKB41746.1"/>
    <property type="molecule type" value="Genomic_DNA"/>
</dbReference>
<accession>A0A0F5I8A0</accession>
<dbReference type="PANTHER" id="PTHR43271:SF2">
    <property type="entry name" value="BLL2771 PROTEIN"/>
    <property type="match status" value="1"/>
</dbReference>
<evidence type="ECO:0000256" key="1">
    <source>
        <dbReference type="ARBA" id="ARBA00004651"/>
    </source>
</evidence>
<evidence type="ECO:0000313" key="11">
    <source>
        <dbReference type="Proteomes" id="UP000031563"/>
    </source>
</evidence>
<reference evidence="10" key="1">
    <citation type="submission" date="2015-02" db="EMBL/GenBank/DDBJ databases">
        <title>Genome Assembly of Bacillaceae bacterium MTCC 8252.</title>
        <authorList>
            <person name="Verma A."/>
            <person name="Khatri I."/>
            <person name="Mual P."/>
            <person name="Subramanian S."/>
            <person name="Krishnamurthi S."/>
        </authorList>
    </citation>
    <scope>NUCLEOTIDE SEQUENCE [LARGE SCALE GENOMIC DNA]</scope>
    <source>
        <strain evidence="10">MTCC 8252</strain>
    </source>
</reference>
<dbReference type="STRING" id="1221996.QY95_00553"/>
<protein>
    <submittedName>
        <fullName evidence="10">Drug resistance transporter, EmrB/QacA family</fullName>
    </submittedName>
</protein>
<dbReference type="PROSITE" id="PS50850">
    <property type="entry name" value="MFS"/>
    <property type="match status" value="1"/>
</dbReference>
<evidence type="ECO:0000256" key="3">
    <source>
        <dbReference type="ARBA" id="ARBA00022448"/>
    </source>
</evidence>
<feature type="transmembrane region" description="Helical" evidence="8">
    <location>
        <begin position="371"/>
        <end position="393"/>
    </location>
</feature>
<feature type="transmembrane region" description="Helical" evidence="8">
    <location>
        <begin position="259"/>
        <end position="279"/>
    </location>
</feature>
<name>A0A0F5I8A0_BACTR</name>
<feature type="transmembrane region" description="Helical" evidence="8">
    <location>
        <begin position="286"/>
        <end position="303"/>
    </location>
</feature>
<feature type="transmembrane region" description="Helical" evidence="8">
    <location>
        <begin position="21"/>
        <end position="46"/>
    </location>
</feature>
<gene>
    <name evidence="10" type="ORF">QY95_00553</name>
</gene>
<dbReference type="Proteomes" id="UP000031563">
    <property type="component" value="Unassembled WGS sequence"/>
</dbReference>
<feature type="transmembrane region" description="Helical" evidence="8">
    <location>
        <begin position="344"/>
        <end position="365"/>
    </location>
</feature>
<feature type="transmembrane region" description="Helical" evidence="8">
    <location>
        <begin position="309"/>
        <end position="332"/>
    </location>
</feature>
<evidence type="ECO:0000256" key="6">
    <source>
        <dbReference type="ARBA" id="ARBA00022989"/>
    </source>
</evidence>
<sequence>MEQLAAETQRTEPEKSYTTMTAVFFFAGLLVVSVLYITIPIGSVFIEEFRLTAGQAAWVTSICSFCYAFGTIVFAPLSDRYGRKRIIMFGLVLLAMISLLTGLFSSYEAILIFRGIQGFVAASFAPTALTFMNELFSGRKRVTAIGFISAGFLMAGIIGQLYSSLVNDWLSWPYVFYLYGILCLAMAAVFMAAIPRDQPETGAQRSAIIKGFTTVLSKSFFRYSFMVTVVILMSFVGVYTVLESYLREFYGLNALEVLLIRSAGIVGMVLAPFGGLLAARFGTLPLMRSGLALGAVGISGIGLSGNLVVLALMSIVFTAGISVTVPSLIGLLGQFGGKEKAAAMSLYSFFLFVGSTAGPILAVFLMKHTGYVWTFEAIALCLAAGFFVTFPLAKKAAVLSR</sequence>
<evidence type="ECO:0000256" key="5">
    <source>
        <dbReference type="ARBA" id="ARBA00022692"/>
    </source>
</evidence>
<keyword evidence="7 8" id="KW-0472">Membrane</keyword>
<dbReference type="GO" id="GO:0005886">
    <property type="term" value="C:plasma membrane"/>
    <property type="evidence" value="ECO:0007669"/>
    <property type="project" value="UniProtKB-SubCell"/>
</dbReference>
<evidence type="ECO:0000256" key="8">
    <source>
        <dbReference type="SAM" id="Phobius"/>
    </source>
</evidence>
<feature type="transmembrane region" description="Helical" evidence="8">
    <location>
        <begin position="144"/>
        <end position="162"/>
    </location>
</feature>
<evidence type="ECO:0000256" key="2">
    <source>
        <dbReference type="ARBA" id="ARBA00008335"/>
    </source>
</evidence>
<dbReference type="Gene3D" id="1.20.1250.20">
    <property type="entry name" value="MFS general substrate transporter like domains"/>
    <property type="match status" value="1"/>
</dbReference>
<keyword evidence="3" id="KW-0813">Transport</keyword>
<comment type="caution">
    <text evidence="10">The sequence shown here is derived from an EMBL/GenBank/DDBJ whole genome shotgun (WGS) entry which is preliminary data.</text>
</comment>
<comment type="subcellular location">
    <subcellularLocation>
        <location evidence="1">Cell membrane</location>
        <topology evidence="1">Multi-pass membrane protein</topology>
    </subcellularLocation>
</comment>
<feature type="transmembrane region" description="Helical" evidence="8">
    <location>
        <begin position="86"/>
        <end position="105"/>
    </location>
</feature>
<dbReference type="InterPro" id="IPR036259">
    <property type="entry name" value="MFS_trans_sf"/>
</dbReference>
<dbReference type="SUPFAM" id="SSF103473">
    <property type="entry name" value="MFS general substrate transporter"/>
    <property type="match status" value="1"/>
</dbReference>
<dbReference type="AlphaFoldDB" id="A0A0F5I8A0"/>
<evidence type="ECO:0000256" key="4">
    <source>
        <dbReference type="ARBA" id="ARBA00022475"/>
    </source>
</evidence>
<feature type="transmembrane region" description="Helical" evidence="8">
    <location>
        <begin position="174"/>
        <end position="194"/>
    </location>
</feature>
<organism evidence="10 11">
    <name type="scientific">Bacillus thermotolerans</name>
    <name type="common">Quasibacillus thermotolerans</name>
    <dbReference type="NCBI Taxonomy" id="1221996"/>
    <lineage>
        <taxon>Bacteria</taxon>
        <taxon>Bacillati</taxon>
        <taxon>Bacillota</taxon>
        <taxon>Bacilli</taxon>
        <taxon>Bacillales</taxon>
        <taxon>Bacillaceae</taxon>
        <taxon>Bacillus</taxon>
    </lineage>
</organism>
<evidence type="ECO:0000256" key="7">
    <source>
        <dbReference type="ARBA" id="ARBA00023136"/>
    </source>
</evidence>
<dbReference type="InterPro" id="IPR011701">
    <property type="entry name" value="MFS"/>
</dbReference>
<feature type="domain" description="Major facilitator superfamily (MFS) profile" evidence="9">
    <location>
        <begin position="16"/>
        <end position="397"/>
    </location>
</feature>
<evidence type="ECO:0000259" key="9">
    <source>
        <dbReference type="PROSITE" id="PS50850"/>
    </source>
</evidence>